<keyword evidence="5" id="KW-1133">Transmembrane helix</keyword>
<evidence type="ECO:0000256" key="2">
    <source>
        <dbReference type="ARBA" id="ARBA00022840"/>
    </source>
</evidence>
<keyword evidence="1" id="KW-0547">Nucleotide-binding</keyword>
<keyword evidence="5" id="KW-0472">Membrane</keyword>
<gene>
    <name evidence="6" type="ORF">BHQ21_16645</name>
</gene>
<accession>A0A1E3SRA4</accession>
<evidence type="ECO:0000256" key="4">
    <source>
        <dbReference type="SAM" id="MobiDB-lite"/>
    </source>
</evidence>
<keyword evidence="7" id="KW-1185">Reference proteome</keyword>
<dbReference type="Proteomes" id="UP000094224">
    <property type="component" value="Unassembled WGS sequence"/>
</dbReference>
<dbReference type="GO" id="GO:0140662">
    <property type="term" value="F:ATP-dependent protein folding chaperone"/>
    <property type="evidence" value="ECO:0007669"/>
    <property type="project" value="InterPro"/>
</dbReference>
<name>A0A1E3SRA4_9MYCO</name>
<feature type="compositionally biased region" description="Basic and acidic residues" evidence="4">
    <location>
        <begin position="539"/>
        <end position="550"/>
    </location>
</feature>
<dbReference type="Pfam" id="PF00012">
    <property type="entry name" value="HSP70"/>
    <property type="match status" value="1"/>
</dbReference>
<dbReference type="SUPFAM" id="SSF53067">
    <property type="entry name" value="Actin-like ATPase domain"/>
    <property type="match status" value="1"/>
</dbReference>
<comment type="caution">
    <text evidence="6">The sequence shown here is derived from an EMBL/GenBank/DDBJ whole genome shotgun (WGS) entry which is preliminary data.</text>
</comment>
<evidence type="ECO:0000256" key="3">
    <source>
        <dbReference type="ARBA" id="ARBA00023186"/>
    </source>
</evidence>
<evidence type="ECO:0000313" key="6">
    <source>
        <dbReference type="EMBL" id="ODR04649.1"/>
    </source>
</evidence>
<dbReference type="GO" id="GO:0005524">
    <property type="term" value="F:ATP binding"/>
    <property type="evidence" value="ECO:0007669"/>
    <property type="project" value="UniProtKB-KW"/>
</dbReference>
<sequence length="550" mass="56953">MSESLGLSIGVANLVAARAGRDPVTRRSVLTLFDHRASEVGLPDENPASSDAGLVMRGFVERVGDRTPLVAADGTKYLGDALTVEALEAMARTVDYGAPVTIAVPAHWPPEKSAALREEFFAQPGLAPNGVPPALISDATAALTALRAEPNFPTGGVVALCDFGASGTTVTLSDAGSGFTQLGAPARYRDVSGDSIDQLILDHLRDGTPIDSSGGLAGTTRMGSLARLLDQCRQAKEALSTAPVATLSSVTGEDVELTRTEFDYLLFGPLDEFLSGVEELLRQNNIAKLGAVATVGGGAAIPLLATRLAARLGAPVHTTPHPGSSAAIGAAAYGQQHAAGVPASPPVETPTQLAGAAPADATQFLPGARVAEERPLAWSEDDAEEEPVPYTGPEHSGQYVRDAMEYDEPYAAEPEQLPWYKRTALVLSLAGAGLAVLVAAVLALTLGRDEVGPAPTTPSQPTPAPETVTVTEPPSTGPTQSTAPPPPTTQPPVTTTTTEAPVTTTTEAPTTTNPPTTTTTVAPTTTAAPTTTFTPPLPTERERRWPWRRF</sequence>
<dbReference type="InterPro" id="IPR013126">
    <property type="entry name" value="Hsp_70_fam"/>
</dbReference>
<keyword evidence="5" id="KW-0812">Transmembrane</keyword>
<feature type="compositionally biased region" description="Pro residues" evidence="4">
    <location>
        <begin position="455"/>
        <end position="464"/>
    </location>
</feature>
<dbReference type="PANTHER" id="PTHR42749:SF1">
    <property type="entry name" value="CELL SHAPE-DETERMINING PROTEIN MREB"/>
    <property type="match status" value="1"/>
</dbReference>
<proteinExistence type="predicted"/>
<dbReference type="InterPro" id="IPR043129">
    <property type="entry name" value="ATPase_NBD"/>
</dbReference>
<evidence type="ECO:0000256" key="5">
    <source>
        <dbReference type="SAM" id="Phobius"/>
    </source>
</evidence>
<evidence type="ECO:0000256" key="1">
    <source>
        <dbReference type="ARBA" id="ARBA00022741"/>
    </source>
</evidence>
<keyword evidence="2" id="KW-0067">ATP-binding</keyword>
<dbReference type="PANTHER" id="PTHR42749">
    <property type="entry name" value="CELL SHAPE-DETERMINING PROTEIN MREB"/>
    <property type="match status" value="1"/>
</dbReference>
<feature type="region of interest" description="Disordered" evidence="4">
    <location>
        <begin position="374"/>
        <end position="396"/>
    </location>
</feature>
<dbReference type="STRING" id="243061.AWC25_12125"/>
<dbReference type="AlphaFoldDB" id="A0A1E3SRA4"/>
<organism evidence="6 7">
    <name type="scientific">Mycobacterium sherrisii</name>
    <dbReference type="NCBI Taxonomy" id="243061"/>
    <lineage>
        <taxon>Bacteria</taxon>
        <taxon>Bacillati</taxon>
        <taxon>Actinomycetota</taxon>
        <taxon>Actinomycetes</taxon>
        <taxon>Mycobacteriales</taxon>
        <taxon>Mycobacteriaceae</taxon>
        <taxon>Mycobacterium</taxon>
        <taxon>Mycobacterium simiae complex</taxon>
    </lineage>
</organism>
<feature type="compositionally biased region" description="Low complexity" evidence="4">
    <location>
        <begin position="465"/>
        <end position="482"/>
    </location>
</feature>
<dbReference type="Gene3D" id="3.90.640.10">
    <property type="entry name" value="Actin, Chain A, domain 4"/>
    <property type="match status" value="1"/>
</dbReference>
<dbReference type="EMBL" id="MIHC01000029">
    <property type="protein sequence ID" value="ODR04649.1"/>
    <property type="molecule type" value="Genomic_DNA"/>
</dbReference>
<dbReference type="RefSeq" id="WP_069401393.1">
    <property type="nucleotide sequence ID" value="NZ_JBKFED010000003.1"/>
</dbReference>
<protein>
    <submittedName>
        <fullName evidence="6">Molecular chaperone</fullName>
    </submittedName>
</protein>
<feature type="transmembrane region" description="Helical" evidence="5">
    <location>
        <begin position="424"/>
        <end position="446"/>
    </location>
</feature>
<feature type="region of interest" description="Disordered" evidence="4">
    <location>
        <begin position="452"/>
        <end position="550"/>
    </location>
</feature>
<reference evidence="7" key="1">
    <citation type="submission" date="2016-09" db="EMBL/GenBank/DDBJ databases">
        <authorList>
            <person name="Greninger A.L."/>
            <person name="Jerome K.R."/>
            <person name="Mcnair B."/>
            <person name="Wallis C."/>
            <person name="Fang F."/>
        </authorList>
    </citation>
    <scope>NUCLEOTIDE SEQUENCE [LARGE SCALE GENOMIC DNA]</scope>
    <source>
        <strain evidence="7">BC1_M4</strain>
    </source>
</reference>
<feature type="compositionally biased region" description="Low complexity" evidence="4">
    <location>
        <begin position="491"/>
        <end position="534"/>
    </location>
</feature>
<keyword evidence="3" id="KW-0143">Chaperone</keyword>
<evidence type="ECO:0000313" key="7">
    <source>
        <dbReference type="Proteomes" id="UP000094224"/>
    </source>
</evidence>
<dbReference type="Gene3D" id="3.30.420.40">
    <property type="match status" value="2"/>
</dbReference>